<proteinExistence type="predicted"/>
<dbReference type="GeneTree" id="ENSGT00950000186354"/>
<dbReference type="OMA" id="RTWHDVG"/>
<reference evidence="1" key="1">
    <citation type="submission" date="2019-03" db="UniProtKB">
        <authorList>
            <consortium name="Ensembl"/>
        </authorList>
    </citation>
    <scope>IDENTIFICATION</scope>
</reference>
<organism evidence="1">
    <name type="scientific">Ursus maritimus</name>
    <name type="common">Polar bear</name>
    <name type="synonym">Thalarctos maritimus</name>
    <dbReference type="NCBI Taxonomy" id="29073"/>
    <lineage>
        <taxon>Eukaryota</taxon>
        <taxon>Metazoa</taxon>
        <taxon>Chordata</taxon>
        <taxon>Craniata</taxon>
        <taxon>Vertebrata</taxon>
        <taxon>Euteleostomi</taxon>
        <taxon>Mammalia</taxon>
        <taxon>Eutheria</taxon>
        <taxon>Laurasiatheria</taxon>
        <taxon>Carnivora</taxon>
        <taxon>Caniformia</taxon>
        <taxon>Ursidae</taxon>
        <taxon>Ursus</taxon>
    </lineage>
</organism>
<accession>A0A452UFI3</accession>
<protein>
    <submittedName>
        <fullName evidence="1">Uncharacterized protein</fullName>
    </submittedName>
</protein>
<sequence length="148" mass="16196">MAADRAKQKCGPQVLRTWHDVGSAAAFAGSPEHGPFQGSPRGASGTAYLTMDPLSRPLALVTRSVHLRRFWQCSTCLSHSPSSVQCTFGPPRRVSSSLLVTSHLLKVFHKTLTCSQTVLNIIYCLCIGFVRHSMLRVITVIQLSLPHL</sequence>
<evidence type="ECO:0000313" key="1">
    <source>
        <dbReference type="Ensembl" id="ENSUMAP00000019681"/>
    </source>
</evidence>
<dbReference type="Ensembl" id="ENSUMAT00000023264.1">
    <property type="protein sequence ID" value="ENSUMAP00000019681.1"/>
    <property type="gene ID" value="ENSUMAG00000014396.1"/>
</dbReference>
<name>A0A452UFI3_URSMA</name>
<dbReference type="AlphaFoldDB" id="A0A452UFI3"/>